<gene>
    <name evidence="1" type="ORF">N44_01332</name>
</gene>
<organism evidence="1 2">
    <name type="scientific">Microcystis aeruginosa NIES-44</name>
    <dbReference type="NCBI Taxonomy" id="449439"/>
    <lineage>
        <taxon>Bacteria</taxon>
        <taxon>Bacillati</taxon>
        <taxon>Cyanobacteriota</taxon>
        <taxon>Cyanophyceae</taxon>
        <taxon>Oscillatoriophycideae</taxon>
        <taxon>Chroococcales</taxon>
        <taxon>Microcystaceae</taxon>
        <taxon>Microcystis</taxon>
    </lineage>
</organism>
<dbReference type="EMBL" id="BBPA01000025">
    <property type="protein sequence ID" value="GAL92774.1"/>
    <property type="molecule type" value="Genomic_DNA"/>
</dbReference>
<dbReference type="GO" id="GO:0004803">
    <property type="term" value="F:transposase activity"/>
    <property type="evidence" value="ECO:0007669"/>
    <property type="project" value="InterPro"/>
</dbReference>
<dbReference type="Proteomes" id="UP000030321">
    <property type="component" value="Unassembled WGS sequence"/>
</dbReference>
<evidence type="ECO:0000313" key="2">
    <source>
        <dbReference type="Proteomes" id="UP000030321"/>
    </source>
</evidence>
<comment type="caution">
    <text evidence="1">The sequence shown here is derived from an EMBL/GenBank/DDBJ whole genome shotgun (WGS) entry which is preliminary data.</text>
</comment>
<evidence type="ECO:0008006" key="3">
    <source>
        <dbReference type="Google" id="ProtNLM"/>
    </source>
</evidence>
<accession>A0A0A1VT27</accession>
<dbReference type="Gene3D" id="3.30.70.1290">
    <property type="entry name" value="Transposase IS200-like"/>
    <property type="match status" value="1"/>
</dbReference>
<name>A0A0A1VT27_MICAE</name>
<evidence type="ECO:0000313" key="1">
    <source>
        <dbReference type="EMBL" id="GAL92774.1"/>
    </source>
</evidence>
<protein>
    <recommendedName>
        <fullName evidence="3">Transposase</fullName>
    </recommendedName>
</protein>
<reference evidence="2" key="1">
    <citation type="journal article" date="2015" name="Genome">
        <title>Whole Genome Sequence of the Non-Microcystin-Producing Microcystis aeruginosa Strain NIES-44.</title>
        <authorList>
            <person name="Okano K."/>
            <person name="Miyata N."/>
            <person name="Ozaki Y."/>
        </authorList>
    </citation>
    <scope>NUCLEOTIDE SEQUENCE [LARGE SCALE GENOMIC DNA]</scope>
    <source>
        <strain evidence="2">NIES-44</strain>
    </source>
</reference>
<dbReference type="GO" id="GO:0006313">
    <property type="term" value="P:DNA transposition"/>
    <property type="evidence" value="ECO:0007669"/>
    <property type="project" value="InterPro"/>
</dbReference>
<dbReference type="SUPFAM" id="SSF143422">
    <property type="entry name" value="Transposase IS200-like"/>
    <property type="match status" value="1"/>
</dbReference>
<dbReference type="GO" id="GO:0003677">
    <property type="term" value="F:DNA binding"/>
    <property type="evidence" value="ECO:0007669"/>
    <property type="project" value="InterPro"/>
</dbReference>
<dbReference type="InterPro" id="IPR036515">
    <property type="entry name" value="Transposase_17_sf"/>
</dbReference>
<sequence>MQYRRAKIEGGTYFFTLVTHKRQKFLCEPENISLLREAFRYVMQRHPFTIDAIFILGVPDLRSEFFLVEFLKT</sequence>
<dbReference type="AlphaFoldDB" id="A0A0A1VT27"/>
<proteinExistence type="predicted"/>